<evidence type="ECO:0000256" key="1">
    <source>
        <dbReference type="ARBA" id="ARBA00022536"/>
    </source>
</evidence>
<dbReference type="PANTHER" id="PTHR14949">
    <property type="entry name" value="EGF-LIKE-DOMAIN, MULTIPLE 7, 8"/>
    <property type="match status" value="1"/>
</dbReference>
<dbReference type="InterPro" id="IPR000742">
    <property type="entry name" value="EGF"/>
</dbReference>
<evidence type="ECO:0000256" key="4">
    <source>
        <dbReference type="ARBA" id="ARBA00022837"/>
    </source>
</evidence>
<evidence type="ECO:0000256" key="2">
    <source>
        <dbReference type="ARBA" id="ARBA00022729"/>
    </source>
</evidence>
<evidence type="ECO:0000313" key="11">
    <source>
        <dbReference type="RefSeq" id="XP_018335402.1"/>
    </source>
</evidence>
<dbReference type="PROSITE" id="PS01186">
    <property type="entry name" value="EGF_2"/>
    <property type="match status" value="1"/>
</dbReference>
<organism evidence="10 11">
    <name type="scientific">Agrilus planipennis</name>
    <name type="common">Emerald ash borer</name>
    <name type="synonym">Agrilus marcopoli</name>
    <dbReference type="NCBI Taxonomy" id="224129"/>
    <lineage>
        <taxon>Eukaryota</taxon>
        <taxon>Metazoa</taxon>
        <taxon>Ecdysozoa</taxon>
        <taxon>Arthropoda</taxon>
        <taxon>Hexapoda</taxon>
        <taxon>Insecta</taxon>
        <taxon>Pterygota</taxon>
        <taxon>Neoptera</taxon>
        <taxon>Endopterygota</taxon>
        <taxon>Coleoptera</taxon>
        <taxon>Polyphaga</taxon>
        <taxon>Elateriformia</taxon>
        <taxon>Buprestoidea</taxon>
        <taxon>Buprestidae</taxon>
        <taxon>Agrilinae</taxon>
        <taxon>Agrilus</taxon>
    </lineage>
</organism>
<dbReference type="PROSITE" id="PS00022">
    <property type="entry name" value="EGF_1"/>
    <property type="match status" value="1"/>
</dbReference>
<dbReference type="InterPro" id="IPR018097">
    <property type="entry name" value="EGF_Ca-bd_CS"/>
</dbReference>
<dbReference type="InterPro" id="IPR050969">
    <property type="entry name" value="Dev_Signal_Modulators"/>
</dbReference>
<reference evidence="11" key="1">
    <citation type="submission" date="2025-08" db="UniProtKB">
        <authorList>
            <consortium name="RefSeq"/>
        </authorList>
    </citation>
    <scope>IDENTIFICATION</scope>
    <source>
        <tissue evidence="11">Entire body</tissue>
    </source>
</reference>
<feature type="domain" description="EMI" evidence="9">
    <location>
        <begin position="130"/>
        <end position="211"/>
    </location>
</feature>
<dbReference type="AlphaFoldDB" id="A0A1W4XRK1"/>
<name>A0A1W4XRK1_AGRPL</name>
<dbReference type="RefSeq" id="XP_018335402.1">
    <property type="nucleotide sequence ID" value="XM_018479900.1"/>
</dbReference>
<gene>
    <name evidence="11" type="primary">LOC108744237</name>
</gene>
<dbReference type="PROSITE" id="PS51041">
    <property type="entry name" value="EMI"/>
    <property type="match status" value="1"/>
</dbReference>
<dbReference type="STRING" id="224129.A0A1W4XRK1"/>
<feature type="disulfide bond" evidence="7">
    <location>
        <begin position="232"/>
        <end position="241"/>
    </location>
</feature>
<dbReference type="GO" id="GO:0009986">
    <property type="term" value="C:cell surface"/>
    <property type="evidence" value="ECO:0007669"/>
    <property type="project" value="TreeGrafter"/>
</dbReference>
<keyword evidence="6 7" id="KW-1015">Disulfide bond</keyword>
<dbReference type="GO" id="GO:0005576">
    <property type="term" value="C:extracellular region"/>
    <property type="evidence" value="ECO:0007669"/>
    <property type="project" value="TreeGrafter"/>
</dbReference>
<evidence type="ECO:0000256" key="3">
    <source>
        <dbReference type="ARBA" id="ARBA00022737"/>
    </source>
</evidence>
<sequence length="321" mass="36071">MLLSLLLVILREHVYQPAACHQYAISMLRCRSQADGVAMLVVATSFIFVVSIANVSAGRRELLSSLHLHHHHVQQQQQSLHHLQKASKESVGVQATSTTPTASTPATNAEDLEKNYYKSNIIASPIKHAGRHVCTTFKNVTTPVQTKLPYCKPIYKRYTQKCSDHHMCSGVKLVYETAYKNVITSKNTQHVFYYCCPGWGQGDYRGHGCTKPKCSQLCQNGGTCVKPDLCLCPKGFNGRFCEIDVDECKEQKPCDQICHNTPGSFQCQCRENFTLLADGQSCRKDADDGTSFEAKELEYGQLDKRIQKLEEVKFVLHKFCQ</sequence>
<dbReference type="PROSITE" id="PS01187">
    <property type="entry name" value="EGF_CA"/>
    <property type="match status" value="1"/>
</dbReference>
<feature type="domain" description="EGF-like" evidence="8">
    <location>
        <begin position="210"/>
        <end position="242"/>
    </location>
</feature>
<dbReference type="GO" id="GO:0005102">
    <property type="term" value="F:signaling receptor binding"/>
    <property type="evidence" value="ECO:0007669"/>
    <property type="project" value="TreeGrafter"/>
</dbReference>
<dbReference type="InterPro" id="IPR000152">
    <property type="entry name" value="EGF-type_Asp/Asn_hydroxyl_site"/>
</dbReference>
<evidence type="ECO:0000259" key="9">
    <source>
        <dbReference type="PROSITE" id="PS51041"/>
    </source>
</evidence>
<protein>
    <submittedName>
        <fullName evidence="11">Epidermal growth factor-like protein 8</fullName>
    </submittedName>
</protein>
<feature type="disulfide bond" evidence="7">
    <location>
        <begin position="248"/>
        <end position="258"/>
    </location>
</feature>
<evidence type="ECO:0000259" key="8">
    <source>
        <dbReference type="PROSITE" id="PS50026"/>
    </source>
</evidence>
<dbReference type="Pfam" id="PF07645">
    <property type="entry name" value="EGF_CA"/>
    <property type="match status" value="1"/>
</dbReference>
<dbReference type="SMART" id="SM00181">
    <property type="entry name" value="EGF"/>
    <property type="match status" value="2"/>
</dbReference>
<dbReference type="PROSITE" id="PS00010">
    <property type="entry name" value="ASX_HYDROXYL"/>
    <property type="match status" value="1"/>
</dbReference>
<keyword evidence="10" id="KW-1185">Reference proteome</keyword>
<dbReference type="GeneID" id="108744237"/>
<dbReference type="SUPFAM" id="SSF57196">
    <property type="entry name" value="EGF/Laminin"/>
    <property type="match status" value="1"/>
</dbReference>
<comment type="caution">
    <text evidence="7">Lacks conserved residue(s) required for the propagation of feature annotation.</text>
</comment>
<dbReference type="SUPFAM" id="SSF57184">
    <property type="entry name" value="Growth factor receptor domain"/>
    <property type="match status" value="1"/>
</dbReference>
<dbReference type="Gene3D" id="2.10.25.10">
    <property type="entry name" value="Laminin"/>
    <property type="match status" value="2"/>
</dbReference>
<keyword evidence="3" id="KW-0677">Repeat</keyword>
<proteinExistence type="predicted"/>
<dbReference type="InterPro" id="IPR049883">
    <property type="entry name" value="NOTCH1_EGF-like"/>
</dbReference>
<dbReference type="Pfam" id="PF07546">
    <property type="entry name" value="EMI"/>
    <property type="match status" value="1"/>
</dbReference>
<dbReference type="PANTHER" id="PTHR14949:SF56">
    <property type="entry name" value="EGF-LIKE-DOMAIN, MULTIPLE 7"/>
    <property type="match status" value="1"/>
</dbReference>
<keyword evidence="1 7" id="KW-0245">EGF-like domain</keyword>
<dbReference type="InterPro" id="IPR009030">
    <property type="entry name" value="Growth_fac_rcpt_cys_sf"/>
</dbReference>
<evidence type="ECO:0000256" key="7">
    <source>
        <dbReference type="PROSITE-ProRule" id="PRU00076"/>
    </source>
</evidence>
<feature type="domain" description="EGF-like" evidence="8">
    <location>
        <begin position="244"/>
        <end position="283"/>
    </location>
</feature>
<dbReference type="PROSITE" id="PS50026">
    <property type="entry name" value="EGF_3"/>
    <property type="match status" value="2"/>
</dbReference>
<dbReference type="SMART" id="SM00179">
    <property type="entry name" value="EGF_CA"/>
    <property type="match status" value="1"/>
</dbReference>
<dbReference type="InterPro" id="IPR011489">
    <property type="entry name" value="EMI_domain"/>
</dbReference>
<feature type="disulfide bond" evidence="7">
    <location>
        <begin position="214"/>
        <end position="224"/>
    </location>
</feature>
<dbReference type="InParanoid" id="A0A1W4XRK1"/>
<keyword evidence="5" id="KW-0175">Coiled coil</keyword>
<evidence type="ECO:0000313" key="10">
    <source>
        <dbReference type="Proteomes" id="UP000192223"/>
    </source>
</evidence>
<dbReference type="FunFam" id="2.10.25.10:FF:000010">
    <property type="entry name" value="Pro-epidermal growth factor"/>
    <property type="match status" value="1"/>
</dbReference>
<evidence type="ECO:0000256" key="5">
    <source>
        <dbReference type="ARBA" id="ARBA00023054"/>
    </source>
</evidence>
<accession>A0A1W4XRK1</accession>
<dbReference type="Proteomes" id="UP000192223">
    <property type="component" value="Unplaced"/>
</dbReference>
<dbReference type="InterPro" id="IPR001881">
    <property type="entry name" value="EGF-like_Ca-bd_dom"/>
</dbReference>
<dbReference type="GO" id="GO:0005509">
    <property type="term" value="F:calcium ion binding"/>
    <property type="evidence" value="ECO:0007669"/>
    <property type="project" value="InterPro"/>
</dbReference>
<dbReference type="OrthoDB" id="6516201at2759"/>
<evidence type="ECO:0000256" key="6">
    <source>
        <dbReference type="ARBA" id="ARBA00023157"/>
    </source>
</evidence>
<keyword evidence="2" id="KW-0732">Signal</keyword>
<keyword evidence="4" id="KW-0106">Calcium</keyword>
<dbReference type="KEGG" id="apln:108744237"/>